<dbReference type="SUPFAM" id="SSF53756">
    <property type="entry name" value="UDP-Glycosyltransferase/glycogen phosphorylase"/>
    <property type="match status" value="1"/>
</dbReference>
<dbReference type="STRING" id="935700.jaqu_34720"/>
<dbReference type="RefSeq" id="WP_043920196.1">
    <property type="nucleotide sequence ID" value="NZ_FZPF01000001.1"/>
</dbReference>
<accession>A0A0D1EBM3</accession>
<proteinExistence type="predicted"/>
<reference evidence="1 2" key="1">
    <citation type="submission" date="2015-02" db="EMBL/GenBank/DDBJ databases">
        <title>Genome Sequence of Jannaschia aquimarina DSM28248, a member of the Roseobacter clade.</title>
        <authorList>
            <person name="Voget S."/>
            <person name="Daniel R."/>
        </authorList>
    </citation>
    <scope>NUCLEOTIDE SEQUENCE [LARGE SCALE GENOMIC DNA]</scope>
    <source>
        <strain evidence="1 2">GSW-M26</strain>
    </source>
</reference>
<dbReference type="EMBL" id="JYFE01000060">
    <property type="protein sequence ID" value="KIT15144.1"/>
    <property type="molecule type" value="Genomic_DNA"/>
</dbReference>
<evidence type="ECO:0008006" key="3">
    <source>
        <dbReference type="Google" id="ProtNLM"/>
    </source>
</evidence>
<evidence type="ECO:0000313" key="1">
    <source>
        <dbReference type="EMBL" id="KIT15144.1"/>
    </source>
</evidence>
<dbReference type="Proteomes" id="UP000032232">
    <property type="component" value="Unassembled WGS sequence"/>
</dbReference>
<name>A0A0D1EBM3_9RHOB</name>
<dbReference type="OrthoDB" id="7815474at2"/>
<protein>
    <recommendedName>
        <fullName evidence="3">Glycosyl transferases group 1</fullName>
    </recommendedName>
</protein>
<dbReference type="PATRIC" id="fig|935700.4.peg.3581"/>
<dbReference type="Gene3D" id="3.40.50.2000">
    <property type="entry name" value="Glycogen Phosphorylase B"/>
    <property type="match status" value="1"/>
</dbReference>
<evidence type="ECO:0000313" key="2">
    <source>
        <dbReference type="Proteomes" id="UP000032232"/>
    </source>
</evidence>
<organism evidence="1 2">
    <name type="scientific">Jannaschia aquimarina</name>
    <dbReference type="NCBI Taxonomy" id="935700"/>
    <lineage>
        <taxon>Bacteria</taxon>
        <taxon>Pseudomonadati</taxon>
        <taxon>Pseudomonadota</taxon>
        <taxon>Alphaproteobacteria</taxon>
        <taxon>Rhodobacterales</taxon>
        <taxon>Roseobacteraceae</taxon>
        <taxon>Jannaschia</taxon>
    </lineage>
</organism>
<keyword evidence="2" id="KW-1185">Reference proteome</keyword>
<comment type="caution">
    <text evidence="1">The sequence shown here is derived from an EMBL/GenBank/DDBJ whole genome shotgun (WGS) entry which is preliminary data.</text>
</comment>
<dbReference type="Pfam" id="PF13692">
    <property type="entry name" value="Glyco_trans_1_4"/>
    <property type="match status" value="1"/>
</dbReference>
<sequence>MKIAALCDFPFWEKRIGSAVRMSSLCDTLARHLDLTVISSVVADRPARRSAWSLRGADELGIEADMPREDIAARIAEAVIDSEADAVLTPYLNRGWMASAVPRDVLRVVDTHDCQSQRAASLARHGLKSSISISGREEGAALDRYDLALAMSQEDAMAFRQMTRTPLVIAPFRLPLAPLRDRGDGQTLLFVAADSPVNRVTLHFLIREILPLVRAPFRLRVVGSVDVPEIPDGMAVEVLRDVPDLKPIYAETDLALSPIYAGGGVKTKTLEPLCYGRPVMTTDEGARGLRHLIPDDLIANDKETFAYRIGLILSDAARRKSLSQDIIRRVRNEDVESWIPPFKALLGTMCATKSGAIPV</sequence>
<gene>
    <name evidence="1" type="ORF">jaqu_34720</name>
</gene>
<dbReference type="AlphaFoldDB" id="A0A0D1EBM3"/>